<accession>A0ABS5R4M8</accession>
<dbReference type="Pfam" id="PF03205">
    <property type="entry name" value="MobB"/>
    <property type="match status" value="1"/>
</dbReference>
<reference evidence="2" key="1">
    <citation type="submission" date="2021-05" db="EMBL/GenBank/DDBJ databases">
        <authorList>
            <person name="Sun Q."/>
            <person name="Inoue M."/>
        </authorList>
    </citation>
    <scope>NUCLEOTIDE SEQUENCE</scope>
    <source>
        <strain evidence="2">VKM B-3255</strain>
    </source>
</reference>
<dbReference type="RefSeq" id="WP_213754274.1">
    <property type="nucleotide sequence ID" value="NZ_JAHCQH010000014.1"/>
</dbReference>
<evidence type="ECO:0000259" key="1">
    <source>
        <dbReference type="Pfam" id="PF03205"/>
    </source>
</evidence>
<evidence type="ECO:0000313" key="3">
    <source>
        <dbReference type="Proteomes" id="UP001166585"/>
    </source>
</evidence>
<keyword evidence="3" id="KW-1185">Reference proteome</keyword>
<dbReference type="SUPFAM" id="SSF52540">
    <property type="entry name" value="P-loop containing nucleoside triphosphate hydrolases"/>
    <property type="match status" value="1"/>
</dbReference>
<dbReference type="InterPro" id="IPR004435">
    <property type="entry name" value="MobB_dom"/>
</dbReference>
<evidence type="ECO:0000313" key="2">
    <source>
        <dbReference type="EMBL" id="MBS9476437.1"/>
    </source>
</evidence>
<feature type="domain" description="Molybdopterin-guanine dinucleotide biosynthesis protein B (MobB)" evidence="1">
    <location>
        <begin position="4"/>
        <end position="135"/>
    </location>
</feature>
<dbReference type="NCBIfam" id="TIGR00176">
    <property type="entry name" value="mobB"/>
    <property type="match status" value="1"/>
</dbReference>
<gene>
    <name evidence="2" type="primary">mobB</name>
    <name evidence="2" type="ORF">KIP89_04880</name>
</gene>
<dbReference type="PANTHER" id="PTHR40072">
    <property type="entry name" value="MOLYBDOPTERIN-GUANINE DINUCLEOTIDE BIOSYNTHESIS ADAPTER PROTEIN-RELATED"/>
    <property type="match status" value="1"/>
</dbReference>
<sequence length="178" mass="19489">MRLIGFAGWSGAGKTTLLARLIPALVARGLSVSTIKHAHHDFDIDIPGKDSHTHRVAGAREVLVSSANRWALMHELRGAREPELPDLLAHLASVDIVLVEGFKRDHHPKIEIHRAEVGKPFLHPDDPFIVAIASDMPLNGARLPVLDLNDPQALADAVERHAVPVASVRWRQSEDQPA</sequence>
<dbReference type="InterPro" id="IPR027417">
    <property type="entry name" value="P-loop_NTPase"/>
</dbReference>
<proteinExistence type="predicted"/>
<protein>
    <submittedName>
        <fullName evidence="2">Molybdopterin-guanine dinucleotide biosynthesis protein B</fullName>
    </submittedName>
</protein>
<dbReference type="InterPro" id="IPR052539">
    <property type="entry name" value="MGD_biosynthesis_adapter"/>
</dbReference>
<name>A0ABS5R4M8_9HYPH</name>
<organism evidence="2 3">
    <name type="scientific">Ancylobacter radicis</name>
    <dbReference type="NCBI Taxonomy" id="2836179"/>
    <lineage>
        <taxon>Bacteria</taxon>
        <taxon>Pseudomonadati</taxon>
        <taxon>Pseudomonadota</taxon>
        <taxon>Alphaproteobacteria</taxon>
        <taxon>Hyphomicrobiales</taxon>
        <taxon>Xanthobacteraceae</taxon>
        <taxon>Ancylobacter</taxon>
    </lineage>
</organism>
<dbReference type="CDD" id="cd03116">
    <property type="entry name" value="MobB"/>
    <property type="match status" value="1"/>
</dbReference>
<dbReference type="Proteomes" id="UP001166585">
    <property type="component" value="Unassembled WGS sequence"/>
</dbReference>
<dbReference type="PANTHER" id="PTHR40072:SF1">
    <property type="entry name" value="MOLYBDOPTERIN-GUANINE DINUCLEOTIDE BIOSYNTHESIS ADAPTER PROTEIN"/>
    <property type="match status" value="1"/>
</dbReference>
<dbReference type="Gene3D" id="3.40.50.300">
    <property type="entry name" value="P-loop containing nucleotide triphosphate hydrolases"/>
    <property type="match status" value="1"/>
</dbReference>
<dbReference type="EMBL" id="JAHCQH010000014">
    <property type="protein sequence ID" value="MBS9476437.1"/>
    <property type="molecule type" value="Genomic_DNA"/>
</dbReference>
<comment type="caution">
    <text evidence="2">The sequence shown here is derived from an EMBL/GenBank/DDBJ whole genome shotgun (WGS) entry which is preliminary data.</text>
</comment>